<accession>G8YT92</accession>
<dbReference type="EMBL" id="FO082058">
    <property type="protein sequence ID" value="CCE73143.1"/>
    <property type="molecule type" value="Genomic_DNA"/>
</dbReference>
<dbReference type="AlphaFoldDB" id="G8YT92"/>
<name>G8YT92_PICSO</name>
<reference evidence="2 3" key="1">
    <citation type="journal article" date="2012" name="G3 (Bethesda)">
        <title>Pichia sorbitophila, an interspecies yeast hybrid reveals early steps of genome resolution following polyploidization.</title>
        <authorList>
            <person name="Leh Louis V."/>
            <person name="Despons L."/>
            <person name="Friedrich A."/>
            <person name="Martin T."/>
            <person name="Durrens P."/>
            <person name="Casaregola S."/>
            <person name="Neuveglise C."/>
            <person name="Fairhead C."/>
            <person name="Marck C."/>
            <person name="Cruz J.A."/>
            <person name="Straub M.L."/>
            <person name="Kugler V."/>
            <person name="Sacerdot C."/>
            <person name="Uzunov Z."/>
            <person name="Thierry A."/>
            <person name="Weiss S."/>
            <person name="Bleykasten C."/>
            <person name="De Montigny J."/>
            <person name="Jacques N."/>
            <person name="Jung P."/>
            <person name="Lemaire M."/>
            <person name="Mallet S."/>
            <person name="Morel G."/>
            <person name="Richard G.F."/>
            <person name="Sarkar A."/>
            <person name="Savel G."/>
            <person name="Schacherer J."/>
            <person name="Seret M.L."/>
            <person name="Talla E."/>
            <person name="Samson G."/>
            <person name="Jubin C."/>
            <person name="Poulain J."/>
            <person name="Vacherie B."/>
            <person name="Barbe V."/>
            <person name="Pelletier E."/>
            <person name="Sherman D.J."/>
            <person name="Westhof E."/>
            <person name="Weissenbach J."/>
            <person name="Baret P.V."/>
            <person name="Wincker P."/>
            <person name="Gaillardin C."/>
            <person name="Dujon B."/>
            <person name="Souciet J.L."/>
        </authorList>
    </citation>
    <scope>NUCLEOTIDE SEQUENCE [LARGE SCALE GENOMIC DNA]</scope>
    <source>
        <strain evidence="3">ATCC MYA-4447 / BCRC 22081 / CBS 7064 / NBRC 10061 / NRRL Y-12695</strain>
    </source>
</reference>
<evidence type="ECO:0000313" key="2">
    <source>
        <dbReference type="EMBL" id="CCE73143.1"/>
    </source>
</evidence>
<protein>
    <submittedName>
        <fullName evidence="2">Piso0_000164 protein</fullName>
    </submittedName>
</protein>
<feature type="region of interest" description="Disordered" evidence="1">
    <location>
        <begin position="1"/>
        <end position="23"/>
    </location>
</feature>
<sequence>MRNSRHGPKHGTLAHSASSTPYFNPREPFYESFIYQLVYPFPENRFARKSLFRTQIYEVRSWASFYSQLVHPCHVKQHISHSGALATTFTCHFPAITHNQLTVLC</sequence>
<keyword evidence="3" id="KW-1185">Reference proteome</keyword>
<dbReference type="HOGENOM" id="CLU_2237583_0_0_1"/>
<dbReference type="InParanoid" id="G8YT92"/>
<evidence type="ECO:0000256" key="1">
    <source>
        <dbReference type="SAM" id="MobiDB-lite"/>
    </source>
</evidence>
<evidence type="ECO:0000313" key="3">
    <source>
        <dbReference type="Proteomes" id="UP000005222"/>
    </source>
</evidence>
<organism evidence="2 3">
    <name type="scientific">Pichia sorbitophila (strain ATCC MYA-4447 / BCRC 22081 / CBS 7064 / NBRC 10061 / NRRL Y-12695)</name>
    <name type="common">Hybrid yeast</name>
    <dbReference type="NCBI Taxonomy" id="559304"/>
    <lineage>
        <taxon>Eukaryota</taxon>
        <taxon>Fungi</taxon>
        <taxon>Dikarya</taxon>
        <taxon>Ascomycota</taxon>
        <taxon>Saccharomycotina</taxon>
        <taxon>Pichiomycetes</taxon>
        <taxon>Debaryomycetaceae</taxon>
        <taxon>Millerozyma</taxon>
    </lineage>
</organism>
<proteinExistence type="predicted"/>
<gene>
    <name evidence="2" type="primary">Piso0_000164</name>
    <name evidence="2" type="ORF">GNLVRS01_PISO0B03499g</name>
</gene>
<dbReference type="Proteomes" id="UP000005222">
    <property type="component" value="Chromosome B"/>
</dbReference>